<protein>
    <submittedName>
        <fullName evidence="2">Helix-turn-helix transcriptional regulator</fullName>
    </submittedName>
</protein>
<dbReference type="CDD" id="cd00093">
    <property type="entry name" value="HTH_XRE"/>
    <property type="match status" value="1"/>
</dbReference>
<dbReference type="AlphaFoldDB" id="A0A931HZN4"/>
<name>A0A931HZN4_9HYPH</name>
<accession>A0A931HZN4</accession>
<evidence type="ECO:0000259" key="1">
    <source>
        <dbReference type="PROSITE" id="PS50943"/>
    </source>
</evidence>
<reference evidence="2" key="1">
    <citation type="submission" date="2020-12" db="EMBL/GenBank/DDBJ databases">
        <title>Methylobrevis albus sp. nov., isolated from fresh water lack sediment.</title>
        <authorList>
            <person name="Zou Q."/>
        </authorList>
    </citation>
    <scope>NUCLEOTIDE SEQUENCE</scope>
    <source>
        <strain evidence="2">L22</strain>
    </source>
</reference>
<dbReference type="InterPro" id="IPR010982">
    <property type="entry name" value="Lambda_DNA-bd_dom_sf"/>
</dbReference>
<sequence>MRQPNDICSALKAYRVQRRIKQDKMAEMLGVTQSQISRWERGLDTPRPGNVERIKQVLWGGYPAPDQSLLHFVKKSTAPLLLLDEQADIVAISQGLGAPGGDFERFGWVLRSDPNSRFGQIADRLRAVLANPHGVIAADIRVPFEDGDNRHVLHLYGTIYAGGSGVMCITEVAIRGTQDKEHIAEPVIRTIPA</sequence>
<dbReference type="Pfam" id="PF01381">
    <property type="entry name" value="HTH_3"/>
    <property type="match status" value="1"/>
</dbReference>
<keyword evidence="3" id="KW-1185">Reference proteome</keyword>
<proteinExistence type="predicted"/>
<evidence type="ECO:0000313" key="3">
    <source>
        <dbReference type="Proteomes" id="UP000631694"/>
    </source>
</evidence>
<organism evidence="2 3">
    <name type="scientific">Methylobrevis albus</name>
    <dbReference type="NCBI Taxonomy" id="2793297"/>
    <lineage>
        <taxon>Bacteria</taxon>
        <taxon>Pseudomonadati</taxon>
        <taxon>Pseudomonadota</taxon>
        <taxon>Alphaproteobacteria</taxon>
        <taxon>Hyphomicrobiales</taxon>
        <taxon>Pleomorphomonadaceae</taxon>
        <taxon>Methylobrevis</taxon>
    </lineage>
</organism>
<dbReference type="SMART" id="SM00530">
    <property type="entry name" value="HTH_XRE"/>
    <property type="match status" value="1"/>
</dbReference>
<feature type="domain" description="HTH cro/C1-type" evidence="1">
    <location>
        <begin position="11"/>
        <end position="58"/>
    </location>
</feature>
<dbReference type="EMBL" id="JADZLT010000036">
    <property type="protein sequence ID" value="MBH0236308.1"/>
    <property type="molecule type" value="Genomic_DNA"/>
</dbReference>
<dbReference type="InterPro" id="IPR001387">
    <property type="entry name" value="Cro/C1-type_HTH"/>
</dbReference>
<dbReference type="Proteomes" id="UP000631694">
    <property type="component" value="Unassembled WGS sequence"/>
</dbReference>
<dbReference type="Gene3D" id="1.10.260.40">
    <property type="entry name" value="lambda repressor-like DNA-binding domains"/>
    <property type="match status" value="1"/>
</dbReference>
<gene>
    <name evidence="2" type="ORF">I5731_00600</name>
</gene>
<dbReference type="PROSITE" id="PS50943">
    <property type="entry name" value="HTH_CROC1"/>
    <property type="match status" value="1"/>
</dbReference>
<dbReference type="SUPFAM" id="SSF47413">
    <property type="entry name" value="lambda repressor-like DNA-binding domains"/>
    <property type="match status" value="1"/>
</dbReference>
<comment type="caution">
    <text evidence="2">The sequence shown here is derived from an EMBL/GenBank/DDBJ whole genome shotgun (WGS) entry which is preliminary data.</text>
</comment>
<dbReference type="GO" id="GO:0003677">
    <property type="term" value="F:DNA binding"/>
    <property type="evidence" value="ECO:0007669"/>
    <property type="project" value="InterPro"/>
</dbReference>
<dbReference type="RefSeq" id="WP_197309411.1">
    <property type="nucleotide sequence ID" value="NZ_JADZLT010000036.1"/>
</dbReference>
<evidence type="ECO:0000313" key="2">
    <source>
        <dbReference type="EMBL" id="MBH0236308.1"/>
    </source>
</evidence>